<evidence type="ECO:0000256" key="4">
    <source>
        <dbReference type="ARBA" id="ARBA00022759"/>
    </source>
</evidence>
<accession>A0A368JWL4</accession>
<dbReference type="GO" id="GO:0043737">
    <property type="term" value="F:deoxyribonuclease V activity"/>
    <property type="evidence" value="ECO:0007669"/>
    <property type="project" value="UniProtKB-UniRule"/>
</dbReference>
<dbReference type="EMBL" id="QOWE01000004">
    <property type="protein sequence ID" value="RCR70591.1"/>
    <property type="molecule type" value="Genomic_DNA"/>
</dbReference>
<dbReference type="HAMAP" id="MF_00801">
    <property type="entry name" value="Endonuclease_5"/>
    <property type="match status" value="1"/>
</dbReference>
<comment type="catalytic activity">
    <reaction evidence="6">
        <text>Endonucleolytic cleavage at apurinic or apyrimidinic sites to products with a 5'-phosphate.</text>
        <dbReference type="EC" id="3.1.21.7"/>
    </reaction>
</comment>
<keyword evidence="2 6" id="KW-0963">Cytoplasm</keyword>
<dbReference type="GO" id="GO:0005737">
    <property type="term" value="C:cytoplasm"/>
    <property type="evidence" value="ECO:0007669"/>
    <property type="project" value="UniProtKB-SubCell"/>
</dbReference>
<gene>
    <name evidence="6" type="primary">nfi</name>
    <name evidence="7" type="ORF">DUE52_06490</name>
</gene>
<feature type="site" description="Interaction with target DNA" evidence="6">
    <location>
        <position position="82"/>
    </location>
</feature>
<dbReference type="Pfam" id="PF04493">
    <property type="entry name" value="Endonuclease_5"/>
    <property type="match status" value="1"/>
</dbReference>
<organism evidence="7 8">
    <name type="scientific">Larkinella punicea</name>
    <dbReference type="NCBI Taxonomy" id="2315727"/>
    <lineage>
        <taxon>Bacteria</taxon>
        <taxon>Pseudomonadati</taxon>
        <taxon>Bacteroidota</taxon>
        <taxon>Cytophagia</taxon>
        <taxon>Cytophagales</taxon>
        <taxon>Spirosomataceae</taxon>
        <taxon>Larkinella</taxon>
    </lineage>
</organism>
<comment type="caution">
    <text evidence="7">The sequence shown here is derived from an EMBL/GenBank/DDBJ whole genome shotgun (WGS) entry which is preliminary data.</text>
</comment>
<dbReference type="GO" id="GO:0000287">
    <property type="term" value="F:magnesium ion binding"/>
    <property type="evidence" value="ECO:0007669"/>
    <property type="project" value="UniProtKB-UniRule"/>
</dbReference>
<dbReference type="InterPro" id="IPR007581">
    <property type="entry name" value="Endonuclease-V"/>
</dbReference>
<dbReference type="RefSeq" id="WP_114405160.1">
    <property type="nucleotide sequence ID" value="NZ_QOWE01000004.1"/>
</dbReference>
<evidence type="ECO:0000256" key="1">
    <source>
        <dbReference type="ARBA" id="ARBA00004496"/>
    </source>
</evidence>
<dbReference type="Proteomes" id="UP000253383">
    <property type="component" value="Unassembled WGS sequence"/>
</dbReference>
<keyword evidence="4 6" id="KW-0255">Endonuclease</keyword>
<evidence type="ECO:0000256" key="5">
    <source>
        <dbReference type="ARBA" id="ARBA00022801"/>
    </source>
</evidence>
<keyword evidence="6" id="KW-0227">DNA damage</keyword>
<comment type="cofactor">
    <cofactor evidence="6">
        <name>Mg(2+)</name>
        <dbReference type="ChEBI" id="CHEBI:18420"/>
    </cofactor>
</comment>
<feature type="binding site" evidence="6">
    <location>
        <position position="112"/>
    </location>
    <ligand>
        <name>Mg(2+)</name>
        <dbReference type="ChEBI" id="CHEBI:18420"/>
    </ligand>
</feature>
<evidence type="ECO:0000256" key="2">
    <source>
        <dbReference type="ARBA" id="ARBA00022490"/>
    </source>
</evidence>
<dbReference type="NCBIfam" id="NF008629">
    <property type="entry name" value="PRK11617.1"/>
    <property type="match status" value="1"/>
</dbReference>
<dbReference type="OrthoDB" id="9790916at2"/>
<dbReference type="GO" id="GO:0003727">
    <property type="term" value="F:single-stranded RNA binding"/>
    <property type="evidence" value="ECO:0007669"/>
    <property type="project" value="TreeGrafter"/>
</dbReference>
<dbReference type="PANTHER" id="PTHR28511:SF1">
    <property type="entry name" value="ENDONUCLEASE V"/>
    <property type="match status" value="1"/>
</dbReference>
<dbReference type="PANTHER" id="PTHR28511">
    <property type="entry name" value="ENDONUCLEASE V"/>
    <property type="match status" value="1"/>
</dbReference>
<keyword evidence="6" id="KW-0479">Metal-binding</keyword>
<name>A0A368JWL4_9BACT</name>
<dbReference type="CDD" id="cd06559">
    <property type="entry name" value="Endonuclease_V"/>
    <property type="match status" value="1"/>
</dbReference>
<keyword evidence="6" id="KW-0460">Magnesium</keyword>
<evidence type="ECO:0000256" key="3">
    <source>
        <dbReference type="ARBA" id="ARBA00022722"/>
    </source>
</evidence>
<keyword evidence="5 6" id="KW-0378">Hydrolase</keyword>
<comment type="similarity">
    <text evidence="6">Belongs to the endonuclease V family.</text>
</comment>
<protein>
    <recommendedName>
        <fullName evidence="6">Endonuclease V</fullName>
        <ecNumber evidence="6">3.1.21.7</ecNumber>
    </recommendedName>
    <alternativeName>
        <fullName evidence="6">Deoxyinosine 3'endonuclease</fullName>
    </alternativeName>
    <alternativeName>
        <fullName evidence="6">Deoxyribonuclease V</fullName>
        <shortName evidence="6">DNase V</shortName>
    </alternativeName>
</protein>
<evidence type="ECO:0000256" key="6">
    <source>
        <dbReference type="HAMAP-Rule" id="MF_00801"/>
    </source>
</evidence>
<keyword evidence="6" id="KW-0234">DNA repair</keyword>
<evidence type="ECO:0000313" key="7">
    <source>
        <dbReference type="EMBL" id="RCR70591.1"/>
    </source>
</evidence>
<dbReference type="GO" id="GO:0006281">
    <property type="term" value="P:DNA repair"/>
    <property type="evidence" value="ECO:0007669"/>
    <property type="project" value="UniProtKB-UniRule"/>
</dbReference>
<dbReference type="GO" id="GO:0016891">
    <property type="term" value="F:RNA endonuclease activity producing 5'-phosphomonoesters, hydrolytic mechanism"/>
    <property type="evidence" value="ECO:0007669"/>
    <property type="project" value="TreeGrafter"/>
</dbReference>
<comment type="subcellular location">
    <subcellularLocation>
        <location evidence="1 6">Cytoplasm</location>
    </subcellularLocation>
</comment>
<dbReference type="AlphaFoldDB" id="A0A368JWL4"/>
<proteinExistence type="inferred from homology"/>
<comment type="function">
    <text evidence="6">DNA repair enzyme involved in the repair of deaminated bases. Selectively cleaves double-stranded DNA at the second phosphodiester bond 3' to a deoxyinosine leaving behind the intact lesion on the nicked DNA.</text>
</comment>
<reference evidence="7 8" key="1">
    <citation type="submission" date="2018-07" db="EMBL/GenBank/DDBJ databases">
        <title>Genome analysis of Larkinella rosea.</title>
        <authorList>
            <person name="Zhou Z."/>
            <person name="Wang G."/>
        </authorList>
    </citation>
    <scope>NUCLEOTIDE SEQUENCE [LARGE SCALE GENOMIC DNA]</scope>
    <source>
        <strain evidence="8">zzj9</strain>
    </source>
</reference>
<feature type="binding site" evidence="6">
    <location>
        <position position="44"/>
    </location>
    <ligand>
        <name>Mg(2+)</name>
        <dbReference type="ChEBI" id="CHEBI:18420"/>
    </ligand>
</feature>
<keyword evidence="8" id="KW-1185">Reference proteome</keyword>
<evidence type="ECO:0000313" key="8">
    <source>
        <dbReference type="Proteomes" id="UP000253383"/>
    </source>
</evidence>
<dbReference type="EC" id="3.1.21.7" evidence="6"/>
<sequence length="234" mass="25920">MATCQLLHDWTVTPAEAVALQQQLRHEIRIQPLIKPVETIAGCDISFNKFEETVYAGIVVLRLDTLEVVEEVGVISSATFPYIPGLLSFREIPSLLEAWSKLKTEPDVVMFDGQGIAHPRRIGIASHGGLFLNRPTFGCAKSVLVGRYDEPAPERGAWSPMKHYGETIGAALRTKNKVNPVYVSPGHLIDLETAIALTLQCDGARRGYGYRIPEPTRLTHNLVNALRRGERKPD</sequence>
<keyword evidence="3 6" id="KW-0540">Nuclease</keyword>
<dbReference type="Gene3D" id="3.30.2170.10">
    <property type="entry name" value="archaeoglobus fulgidus dsm 4304 superfamily"/>
    <property type="match status" value="1"/>
</dbReference>